<reference evidence="3" key="1">
    <citation type="submission" date="2024-02" db="EMBL/GenBank/DDBJ databases">
        <authorList>
            <consortium name="ELIXIR-Norway"/>
            <consortium name="Elixir Norway"/>
        </authorList>
    </citation>
    <scope>NUCLEOTIDE SEQUENCE</scope>
</reference>
<proteinExistence type="predicted"/>
<evidence type="ECO:0000256" key="1">
    <source>
        <dbReference type="SAM" id="Coils"/>
    </source>
</evidence>
<feature type="compositionally biased region" description="Polar residues" evidence="2">
    <location>
        <begin position="1060"/>
        <end position="1106"/>
    </location>
</feature>
<keyword evidence="4" id="KW-1185">Reference proteome</keyword>
<feature type="compositionally biased region" description="Basic residues" evidence="2">
    <location>
        <begin position="223"/>
        <end position="232"/>
    </location>
</feature>
<protein>
    <submittedName>
        <fullName evidence="3">Uncharacterized protein</fullName>
    </submittedName>
</protein>
<feature type="compositionally biased region" description="Polar residues" evidence="2">
    <location>
        <begin position="233"/>
        <end position="246"/>
    </location>
</feature>
<name>A0ABP0WLA1_9BRYO</name>
<accession>A0ABP0WLA1</accession>
<evidence type="ECO:0000256" key="2">
    <source>
        <dbReference type="SAM" id="MobiDB-lite"/>
    </source>
</evidence>
<evidence type="ECO:0000313" key="4">
    <source>
        <dbReference type="Proteomes" id="UP001497444"/>
    </source>
</evidence>
<feature type="region of interest" description="Disordered" evidence="2">
    <location>
        <begin position="214"/>
        <end position="247"/>
    </location>
</feature>
<feature type="region of interest" description="Disordered" evidence="2">
    <location>
        <begin position="1041"/>
        <end position="1119"/>
    </location>
</feature>
<keyword evidence="1" id="KW-0175">Coiled coil</keyword>
<feature type="compositionally biased region" description="Basic and acidic residues" evidence="2">
    <location>
        <begin position="1107"/>
        <end position="1119"/>
    </location>
</feature>
<dbReference type="EMBL" id="OZ020113">
    <property type="protein sequence ID" value="CAK9266488.1"/>
    <property type="molecule type" value="Genomic_DNA"/>
</dbReference>
<dbReference type="Proteomes" id="UP001497444">
    <property type="component" value="Chromosome 18"/>
</dbReference>
<organism evidence="3 4">
    <name type="scientific">Sphagnum jensenii</name>
    <dbReference type="NCBI Taxonomy" id="128206"/>
    <lineage>
        <taxon>Eukaryota</taxon>
        <taxon>Viridiplantae</taxon>
        <taxon>Streptophyta</taxon>
        <taxon>Embryophyta</taxon>
        <taxon>Bryophyta</taxon>
        <taxon>Sphagnophytina</taxon>
        <taxon>Sphagnopsida</taxon>
        <taxon>Sphagnales</taxon>
        <taxon>Sphagnaceae</taxon>
        <taxon>Sphagnum</taxon>
    </lineage>
</organism>
<gene>
    <name evidence="3" type="ORF">CSSPJE1EN1_LOCUS11966</name>
</gene>
<feature type="coiled-coil region" evidence="1">
    <location>
        <begin position="24"/>
        <end position="51"/>
    </location>
</feature>
<evidence type="ECO:0000313" key="3">
    <source>
        <dbReference type="EMBL" id="CAK9266488.1"/>
    </source>
</evidence>
<sequence length="1157" mass="129891">MFAMSQVESHEAHLAASLVVESHLHDAQSKIGELESQVSSLKATVAELEVKSSEAIGQASEHETVANSLKAKSIELEESVVAAQEIAGHHKSHAEELSDRDDVQSRRQALDLAQQLQSSACSYFGYELNNSNVRIYLSEVLYQSRRPRNLLMRGTLFVVQDIEFKQAADLWQRTTMSDHEASYAHAHTSTGTWNSKCGTAGRNPQTILMDHGNHSSGHEKHLSRTCSSRRNKNLATSKRGRSQVSSLGFPVDDTLTASYHEHYEQMATQTTSLHSDIQRNSELLSRQQCCEVAIPEVEYNLHLRVDKASACMVKPSNFSGTELADSAVAISQDDGMAFPFLDDFVSSFPGPSQQQYAEARVSSQELSGRDLSEDITKSTSGVVHELRKTMISEMEAQIAAEKKAAQEKLQMLLAQKASFSVKFQEQLLEIDKCKSLDNFDKGMPGKVGTAKGSTGNGACSKNLAICTQSVVGLQDDNWMKLKSDECAQEILNMLPDYGMSSCNPKYKEELERSNRNRKIQQEDLLAMDKKLCATSKHYIELISSSNVGWPTDDLNFNRHFPNKFELDKRQTAAMPPIIHLNNQMQQNLICEQAEEVRLQWLRDERAMIPTRSSAKDNSNPDWLDLQVQLPHAAEMSKHVLVKIEELKRGADKIIINAGKKKGELDSHQVERELLKKKAEKESLSYQLRDRAIFQARLEEELRQGKLIRQRLQQLKQSNQDIEGTKRCQHATEVMDCTHLNFKRSHPGADPQQAVHDEAKFQGLSHYSASNILLTWGISRHPTVEQVSLQEGEPHGKHLLKSFSPLPLLYNDGLDKPNIMYINGGGRREADQEWLDGERLSTPMLDNKEKSLQSLLAPKYGSAQNKQKNVETSSCSFNMQQGMWALAPNLGTKVQSESLDSWSSDIEDDGMLPLVDCPAFTWDMEKFAVQTHCENENNNLCQELVERMEENRSDRTARAGVQEALHVFVGKDSPGNMFVSDGSDDASSSSSSWWLNGTRLELEQEKKLGSHAFTCKQQVAYKNTKKTDVDDVYGRQMLPEHSRVSMPQAEQERYHHHHEQSSTNMKAANCIGLTSHNGSTVSEQSKASIGEVHSTSASQRQQPQNTQDHCELKEKTAARSPEIRLKLKEQHENLGHEMLLRCHDTRGQGKMQSDVQVS</sequence>